<keyword evidence="4" id="KW-1185">Reference proteome</keyword>
<feature type="transmembrane region" description="Helical" evidence="1">
    <location>
        <begin position="111"/>
        <end position="133"/>
    </location>
</feature>
<dbReference type="InterPro" id="IPR006976">
    <property type="entry name" value="VanZ-like"/>
</dbReference>
<comment type="caution">
    <text evidence="3">The sequence shown here is derived from an EMBL/GenBank/DDBJ whole genome shotgun (WGS) entry which is preliminary data.</text>
</comment>
<accession>A0A0W1B3C7</accession>
<dbReference type="OrthoDB" id="4822551at2"/>
<dbReference type="PANTHER" id="PTHR36834:SF1">
    <property type="entry name" value="INTEGRAL MEMBRANE PROTEIN"/>
    <property type="match status" value="1"/>
</dbReference>
<feature type="transmembrane region" description="Helical" evidence="1">
    <location>
        <begin position="6"/>
        <end position="32"/>
    </location>
</feature>
<feature type="transmembrane region" description="Helical" evidence="1">
    <location>
        <begin position="245"/>
        <end position="262"/>
    </location>
</feature>
<evidence type="ECO:0000256" key="1">
    <source>
        <dbReference type="SAM" id="Phobius"/>
    </source>
</evidence>
<feature type="transmembrane region" description="Helical" evidence="1">
    <location>
        <begin position="140"/>
        <end position="163"/>
    </location>
</feature>
<dbReference type="PANTHER" id="PTHR36834">
    <property type="entry name" value="MEMBRANE PROTEIN-RELATED"/>
    <property type="match status" value="1"/>
</dbReference>
<sequence length="378" mass="43664">MFHSYFFPISYAFMMFPIAALIFTLPFLIVQYRRHGYIHKLRALILYLLLLYLMNAYFLVLLPMPSSRHNMAPSGSIMQLIPLQFIQDIMDGSKIIPDQISTYWSLLREPAFLQVIFNIALTVPFGLFLGYYFRARWGMCILLSFILSLSFEITQVTGIYGFFDHPYRLFDVDDLITNTLGGIFGFRIAIWINGLLPRIEQLDTNIDRSAKRVSYTRRGIAFLIDSMVWIIGFGVLYGFDIKSAFWIVTGIYFILIPAFTGGRTLGKWIVRIRVTSKGHRASFWALMIRYGLLYWVMLGLHALLIDSAVTGLLSSSSRTIVFLFVLLADLAFFIHLVIKVFKKDDQLFYEKLSRTSHVISWPEKRLHTDDSNSSPLEV</sequence>
<reference evidence="3 4" key="1">
    <citation type="journal article" date="2015" name="Int. Biodeterior. Biodegradation">
        <title>Physiological and genetic screening methods for the isolation of methyl tert-butyl ether-degrading bacteria for bioremediation purposes.</title>
        <authorList>
            <person name="Guisado I.M."/>
            <person name="Purswani J."/>
            <person name="Gonzalez Lopez J."/>
            <person name="Pozo C."/>
        </authorList>
    </citation>
    <scope>NUCLEOTIDE SEQUENCE [LARGE SCALE GENOMIC DNA]</scope>
    <source>
        <strain evidence="3 4">SH7</strain>
    </source>
</reference>
<dbReference type="RefSeq" id="WP_060622363.1">
    <property type="nucleotide sequence ID" value="NZ_LCZJ02000016.1"/>
</dbReference>
<dbReference type="AlphaFoldDB" id="A0A0W1B3C7"/>
<feature type="transmembrane region" description="Helical" evidence="1">
    <location>
        <begin position="44"/>
        <end position="64"/>
    </location>
</feature>
<evidence type="ECO:0000313" key="4">
    <source>
        <dbReference type="Proteomes" id="UP000054709"/>
    </source>
</evidence>
<feature type="transmembrane region" description="Helical" evidence="1">
    <location>
        <begin position="283"/>
        <end position="305"/>
    </location>
</feature>
<dbReference type="Proteomes" id="UP000054709">
    <property type="component" value="Unassembled WGS sequence"/>
</dbReference>
<gene>
    <name evidence="3" type="ORF">UQ64_08095</name>
</gene>
<evidence type="ECO:0000259" key="2">
    <source>
        <dbReference type="Pfam" id="PF04892"/>
    </source>
</evidence>
<dbReference type="InterPro" id="IPR021192">
    <property type="entry name" value="UCP031578_Vanz/RDD"/>
</dbReference>
<dbReference type="PIRSF" id="PIRSF031578">
    <property type="entry name" value="Uncharacterised_Vanz_RDD-cont"/>
    <property type="match status" value="1"/>
</dbReference>
<dbReference type="EMBL" id="LCZJ02000016">
    <property type="protein sequence ID" value="KTD88061.1"/>
    <property type="molecule type" value="Genomic_DNA"/>
</dbReference>
<dbReference type="Pfam" id="PF04892">
    <property type="entry name" value="VanZ"/>
    <property type="match status" value="1"/>
</dbReference>
<proteinExistence type="predicted"/>
<organism evidence="3 4">
    <name type="scientific">Paenibacillus etheri</name>
    <dbReference type="NCBI Taxonomy" id="1306852"/>
    <lineage>
        <taxon>Bacteria</taxon>
        <taxon>Bacillati</taxon>
        <taxon>Bacillota</taxon>
        <taxon>Bacilli</taxon>
        <taxon>Bacillales</taxon>
        <taxon>Paenibacillaceae</taxon>
        <taxon>Paenibacillus</taxon>
    </lineage>
</organism>
<feature type="domain" description="VanZ-like" evidence="2">
    <location>
        <begin position="50"/>
        <end position="192"/>
    </location>
</feature>
<name>A0A0W1B3C7_9BACL</name>
<protein>
    <submittedName>
        <fullName evidence="3">Teicoplanin resistance protein VanZ</fullName>
    </submittedName>
</protein>
<dbReference type="InterPro" id="IPR053150">
    <property type="entry name" value="Teicoplanin_resist-assoc"/>
</dbReference>
<feature type="transmembrane region" description="Helical" evidence="1">
    <location>
        <begin position="320"/>
        <end position="341"/>
    </location>
</feature>
<keyword evidence="1" id="KW-0812">Transmembrane</keyword>
<feature type="transmembrane region" description="Helical" evidence="1">
    <location>
        <begin position="175"/>
        <end position="199"/>
    </location>
</feature>
<keyword evidence="1" id="KW-0472">Membrane</keyword>
<keyword evidence="1" id="KW-1133">Transmembrane helix</keyword>
<evidence type="ECO:0000313" key="3">
    <source>
        <dbReference type="EMBL" id="KTD88061.1"/>
    </source>
</evidence>
<feature type="transmembrane region" description="Helical" evidence="1">
    <location>
        <begin position="220"/>
        <end position="239"/>
    </location>
</feature>